<dbReference type="PANTHER" id="PTHR33728">
    <property type="entry name" value="CTTNBP 2 AMINO-TERMINAL-LIKE PROTEIN"/>
    <property type="match status" value="1"/>
</dbReference>
<accession>A0A9Q1JKF6</accession>
<evidence type="ECO:0000256" key="1">
    <source>
        <dbReference type="SAM" id="Phobius"/>
    </source>
</evidence>
<keyword evidence="1" id="KW-1133">Transmembrane helix</keyword>
<evidence type="ECO:0000313" key="3">
    <source>
        <dbReference type="Proteomes" id="UP001153076"/>
    </source>
</evidence>
<protein>
    <submittedName>
        <fullName evidence="2">Uncharacterized protein</fullName>
    </submittedName>
</protein>
<reference evidence="2" key="1">
    <citation type="submission" date="2022-04" db="EMBL/GenBank/DDBJ databases">
        <title>Carnegiea gigantea Genome sequencing and assembly v2.</title>
        <authorList>
            <person name="Copetti D."/>
            <person name="Sanderson M.J."/>
            <person name="Burquez A."/>
            <person name="Wojciechowski M.F."/>
        </authorList>
    </citation>
    <scope>NUCLEOTIDE SEQUENCE</scope>
    <source>
        <strain evidence="2">SGP5-SGP5p</strain>
        <tissue evidence="2">Aerial part</tissue>
    </source>
</reference>
<gene>
    <name evidence="2" type="ORF">Cgig2_003817</name>
</gene>
<sequence length="248" mass="27176">MYMTACFYFSEPVISSSLLLLKSDFSFLREEYSMNEVVEGRSSRPWNFYPSSDASAMSPTQTEDAYRGETTWKSFGSASMNAISFGFVATAILVSMFLIIAILEHLFRPNLSSSSQDGFDYGGLESGSAAKLRNQNVEEKLAKLKDNERQPTLGDDTHSRWLVSSNARPNAETIALMVPPNPPTKTLISVKVAGIDVEAMVGDVEVEVDVVMDLEGAAAIILYSIFAIPYSLRSMSSSAINPNESPHL</sequence>
<evidence type="ECO:0000313" key="2">
    <source>
        <dbReference type="EMBL" id="KAJ8422253.1"/>
    </source>
</evidence>
<keyword evidence="1" id="KW-0472">Membrane</keyword>
<dbReference type="AlphaFoldDB" id="A0A9Q1JKF6"/>
<dbReference type="Proteomes" id="UP001153076">
    <property type="component" value="Unassembled WGS sequence"/>
</dbReference>
<keyword evidence="1" id="KW-0812">Transmembrane</keyword>
<dbReference type="OrthoDB" id="770781at2759"/>
<organism evidence="2 3">
    <name type="scientific">Carnegiea gigantea</name>
    <dbReference type="NCBI Taxonomy" id="171969"/>
    <lineage>
        <taxon>Eukaryota</taxon>
        <taxon>Viridiplantae</taxon>
        <taxon>Streptophyta</taxon>
        <taxon>Embryophyta</taxon>
        <taxon>Tracheophyta</taxon>
        <taxon>Spermatophyta</taxon>
        <taxon>Magnoliopsida</taxon>
        <taxon>eudicotyledons</taxon>
        <taxon>Gunneridae</taxon>
        <taxon>Pentapetalae</taxon>
        <taxon>Caryophyllales</taxon>
        <taxon>Cactineae</taxon>
        <taxon>Cactaceae</taxon>
        <taxon>Cactoideae</taxon>
        <taxon>Echinocereeae</taxon>
        <taxon>Carnegiea</taxon>
    </lineage>
</organism>
<proteinExistence type="predicted"/>
<comment type="caution">
    <text evidence="2">The sequence shown here is derived from an EMBL/GenBank/DDBJ whole genome shotgun (WGS) entry which is preliminary data.</text>
</comment>
<keyword evidence="3" id="KW-1185">Reference proteome</keyword>
<feature type="transmembrane region" description="Helical" evidence="1">
    <location>
        <begin position="82"/>
        <end position="103"/>
    </location>
</feature>
<name>A0A9Q1JKF6_9CARY</name>
<dbReference type="PANTHER" id="PTHR33728:SF3">
    <property type="entry name" value="MULTIDRUG RESISTANCE PROTEIN"/>
    <property type="match status" value="1"/>
</dbReference>
<dbReference type="EMBL" id="JAKOGI010002324">
    <property type="protein sequence ID" value="KAJ8422253.1"/>
    <property type="molecule type" value="Genomic_DNA"/>
</dbReference>